<feature type="compositionally biased region" description="Polar residues" evidence="1">
    <location>
        <begin position="80"/>
        <end position="97"/>
    </location>
</feature>
<gene>
    <name evidence="3" type="ORF">PTSG_08413</name>
</gene>
<dbReference type="Gene3D" id="2.60.200.40">
    <property type="match status" value="1"/>
</dbReference>
<organism evidence="4">
    <name type="scientific">Salpingoeca rosetta (strain ATCC 50818 / BSB-021)</name>
    <dbReference type="NCBI Taxonomy" id="946362"/>
    <lineage>
        <taxon>Eukaryota</taxon>
        <taxon>Choanoflagellata</taxon>
        <taxon>Craspedida</taxon>
        <taxon>Salpingoecidae</taxon>
        <taxon>Salpingoeca</taxon>
    </lineage>
</organism>
<evidence type="ECO:0000313" key="4">
    <source>
        <dbReference type="Proteomes" id="UP000007799"/>
    </source>
</evidence>
<dbReference type="PANTHER" id="PTHR12358">
    <property type="entry name" value="SPHINGOSINE KINASE"/>
    <property type="match status" value="1"/>
</dbReference>
<protein>
    <recommendedName>
        <fullName evidence="2">DAGKc domain-containing protein</fullName>
    </recommendedName>
</protein>
<dbReference type="PROSITE" id="PS50146">
    <property type="entry name" value="DAGK"/>
    <property type="match status" value="1"/>
</dbReference>
<dbReference type="Pfam" id="PF00781">
    <property type="entry name" value="DAGK_cat"/>
    <property type="match status" value="1"/>
</dbReference>
<evidence type="ECO:0000256" key="1">
    <source>
        <dbReference type="SAM" id="MobiDB-lite"/>
    </source>
</evidence>
<feature type="compositionally biased region" description="Low complexity" evidence="1">
    <location>
        <begin position="56"/>
        <end position="73"/>
    </location>
</feature>
<dbReference type="AlphaFoldDB" id="F2UJL9"/>
<dbReference type="GO" id="GO:0001729">
    <property type="term" value="F:ceramide kinase activity"/>
    <property type="evidence" value="ECO:0007669"/>
    <property type="project" value="TreeGrafter"/>
</dbReference>
<dbReference type="InterPro" id="IPR050187">
    <property type="entry name" value="Lipid_Phosphate_FormReg"/>
</dbReference>
<feature type="region of interest" description="Disordered" evidence="1">
    <location>
        <begin position="155"/>
        <end position="193"/>
    </location>
</feature>
<evidence type="ECO:0000259" key="2">
    <source>
        <dbReference type="PROSITE" id="PS50146"/>
    </source>
</evidence>
<dbReference type="Gene3D" id="3.40.50.10330">
    <property type="entry name" value="Probable inorganic polyphosphate/atp-NAD kinase, domain 1"/>
    <property type="match status" value="1"/>
</dbReference>
<dbReference type="STRING" id="946362.F2UJL9"/>
<evidence type="ECO:0000313" key="3">
    <source>
        <dbReference type="EMBL" id="EGD77318.1"/>
    </source>
</evidence>
<dbReference type="FunCoup" id="F2UJL9">
    <property type="interactions" value="406"/>
</dbReference>
<dbReference type="Proteomes" id="UP000007799">
    <property type="component" value="Unassembled WGS sequence"/>
</dbReference>
<dbReference type="GO" id="GO:0006672">
    <property type="term" value="P:ceramide metabolic process"/>
    <property type="evidence" value="ECO:0007669"/>
    <property type="project" value="TreeGrafter"/>
</dbReference>
<accession>F2UJL9</accession>
<feature type="compositionally biased region" description="Acidic residues" evidence="1">
    <location>
        <begin position="115"/>
        <end position="125"/>
    </location>
</feature>
<sequence>MALVEVEHKRKRWLCYAVVEPHGLAFVGHDKYSNRTILWNDIISFKLGGDDDDGDGTNASSTQQTAATPQQAPGEVATNADPSSTTEVTASGATKNAPTEESKQDTQQLGTSGGDEADLGNDAGDDVPRPGALRRQHEVTESTMSVQSFKVSEADLPGHQRQSTGAEPAPAQQASNQDTTTTTTTTPLLGPQNQGPFQYHHRRQAVTTTATIDFVHTISKQRLRRTQYTITASADYIAALAEATHTAMARYRSRRHYLILINPVSGRRKGVRRARQLMRHFHDAGLGTTEHITRDAGEARRMLAELDLDTYDAVVVVGGDGFLNEAVLGLMTSTHGHTLPVGIIPAGSTNTVARSCYGTDEPLTCALHAIRGKELRMDACRVQGSVADQEVWTTYALNFVSNGFFSETLRISENCRCCGPPRYQFAGIQAFLRNKSFRARVSRTHGDSDMNNSVTDTIDYAIIGLALMPLKTPDSKLGLVPHAIPGSGEMHQLLLKKTGRFNLLRFLTRTASNGTQYRLSPANCVSCKAMTYHADSPREWNVDGELLVAQSIKATLEEHAWCLLQWDNDLDESMMTDYSALSESYQALSREHSRRTYRIAIV</sequence>
<dbReference type="RefSeq" id="XP_004990662.1">
    <property type="nucleotide sequence ID" value="XM_004990605.1"/>
</dbReference>
<dbReference type="InParanoid" id="F2UJL9"/>
<dbReference type="OrthoDB" id="530923at2759"/>
<dbReference type="GO" id="GO:0016020">
    <property type="term" value="C:membrane"/>
    <property type="evidence" value="ECO:0007669"/>
    <property type="project" value="GOC"/>
</dbReference>
<dbReference type="PANTHER" id="PTHR12358:SF111">
    <property type="entry name" value="CERAMIDE KINASE, ISOFORM A"/>
    <property type="match status" value="1"/>
</dbReference>
<dbReference type="InterPro" id="IPR017438">
    <property type="entry name" value="ATP-NAD_kinase_N"/>
</dbReference>
<dbReference type="SUPFAM" id="SSF111331">
    <property type="entry name" value="NAD kinase/diacylglycerol kinase-like"/>
    <property type="match status" value="1"/>
</dbReference>
<dbReference type="SMART" id="SM00046">
    <property type="entry name" value="DAGKc"/>
    <property type="match status" value="1"/>
</dbReference>
<name>F2UJL9_SALR5</name>
<feature type="domain" description="DAGKc" evidence="2">
    <location>
        <begin position="252"/>
        <end position="385"/>
    </location>
</feature>
<feature type="region of interest" description="Disordered" evidence="1">
    <location>
        <begin position="53"/>
        <end position="131"/>
    </location>
</feature>
<dbReference type="eggNOG" id="KOG1115">
    <property type="taxonomic scope" value="Eukaryota"/>
</dbReference>
<dbReference type="InterPro" id="IPR001206">
    <property type="entry name" value="Diacylglycerol_kinase_cat_dom"/>
</dbReference>
<dbReference type="GeneID" id="16071220"/>
<proteinExistence type="predicted"/>
<keyword evidence="4" id="KW-1185">Reference proteome</keyword>
<dbReference type="EMBL" id="GL832977">
    <property type="protein sequence ID" value="EGD77318.1"/>
    <property type="molecule type" value="Genomic_DNA"/>
</dbReference>
<dbReference type="InterPro" id="IPR016064">
    <property type="entry name" value="NAD/diacylglycerol_kinase_sf"/>
</dbReference>
<dbReference type="KEGG" id="sre:PTSG_08413"/>
<reference evidence="3" key="1">
    <citation type="submission" date="2009-08" db="EMBL/GenBank/DDBJ databases">
        <title>Annotation of Salpingoeca rosetta.</title>
        <authorList>
            <consortium name="The Broad Institute Genome Sequencing Platform"/>
            <person name="Russ C."/>
            <person name="Cuomo C."/>
            <person name="Burger G."/>
            <person name="Gray M.W."/>
            <person name="Holland P.W.H."/>
            <person name="King N."/>
            <person name="Lang F.B.F."/>
            <person name="Roger A.J."/>
            <person name="Ruiz-Trillo I."/>
            <person name="Young S.K."/>
            <person name="Zeng Q."/>
            <person name="Gargeya S."/>
            <person name="Alvarado L."/>
            <person name="Berlin A."/>
            <person name="Chapman S.B."/>
            <person name="Chen Z."/>
            <person name="Freedman E."/>
            <person name="Gellesch M."/>
            <person name="Goldberg J."/>
            <person name="Griggs A."/>
            <person name="Gujja S."/>
            <person name="Heilman E."/>
            <person name="Heiman D."/>
            <person name="Howarth C."/>
            <person name="Mehta T."/>
            <person name="Neiman D."/>
            <person name="Pearson M."/>
            <person name="Roberts A."/>
            <person name="Saif S."/>
            <person name="Shea T."/>
            <person name="Shenoy N."/>
            <person name="Sisk P."/>
            <person name="Stolte C."/>
            <person name="Sykes S."/>
            <person name="White J."/>
            <person name="Yandava C."/>
            <person name="Haas B."/>
            <person name="Nusbaum C."/>
            <person name="Birren B."/>
        </authorList>
    </citation>
    <scope>NUCLEOTIDE SEQUENCE [LARGE SCALE GENOMIC DNA]</scope>
    <source>
        <strain evidence="3">ATCC 50818</strain>
    </source>
</reference>